<dbReference type="InterPro" id="IPR024654">
    <property type="entry name" value="Calcineurin-like_PHP_lpxH"/>
</dbReference>
<reference evidence="6 7" key="1">
    <citation type="journal article" date="2013" name="Int. J. Syst. Evol. Microbiol.">
        <title>Tumebacillus flagellatus sp. nov., an alpha-amylase/pullulanase-producing bacterium isolated from cassava wastewater.</title>
        <authorList>
            <person name="Wang Q."/>
            <person name="Xie N."/>
            <person name="Qin Y."/>
            <person name="Shen N."/>
            <person name="Zhu J."/>
            <person name="Mi H."/>
            <person name="Huang R."/>
        </authorList>
    </citation>
    <scope>NUCLEOTIDE SEQUENCE [LARGE SCALE GENOMIC DNA]</scope>
    <source>
        <strain evidence="6 7">GST4</strain>
    </source>
</reference>
<dbReference type="GO" id="GO:0046872">
    <property type="term" value="F:metal ion binding"/>
    <property type="evidence" value="ECO:0007669"/>
    <property type="project" value="UniProtKB-KW"/>
</dbReference>
<dbReference type="PROSITE" id="PS01269">
    <property type="entry name" value="UPF0025"/>
    <property type="match status" value="1"/>
</dbReference>
<evidence type="ECO:0000313" key="7">
    <source>
        <dbReference type="Proteomes" id="UP000027931"/>
    </source>
</evidence>
<gene>
    <name evidence="6" type="ORF">EL26_02400</name>
</gene>
<keyword evidence="3" id="KW-0378">Hydrolase</keyword>
<evidence type="ECO:0000256" key="2">
    <source>
        <dbReference type="ARBA" id="ARBA00022723"/>
    </source>
</evidence>
<evidence type="ECO:0000259" key="5">
    <source>
        <dbReference type="Pfam" id="PF12850"/>
    </source>
</evidence>
<name>A0A074LRV5_9BACL</name>
<comment type="caution">
    <text evidence="6">The sequence shown here is derived from an EMBL/GenBank/DDBJ whole genome shotgun (WGS) entry which is preliminary data.</text>
</comment>
<organism evidence="6 7">
    <name type="scientific">Tumebacillus flagellatus</name>
    <dbReference type="NCBI Taxonomy" id="1157490"/>
    <lineage>
        <taxon>Bacteria</taxon>
        <taxon>Bacillati</taxon>
        <taxon>Bacillota</taxon>
        <taxon>Bacilli</taxon>
        <taxon>Bacillales</taxon>
        <taxon>Alicyclobacillaceae</taxon>
        <taxon>Tumebacillus</taxon>
    </lineage>
</organism>
<dbReference type="InterPro" id="IPR020935">
    <property type="entry name" value="PdiEstase_YfcE_CS"/>
</dbReference>
<sequence>MRIGVVSDTHMPKRGKVLPAALREGLQGVDLILHAGDWQTLAVYDMLAEIAPVNGVAGNVDGEELVERFGRKKIISAGNFRIGLVHGDGKGKTTEQRALAAFAGEEVDVIVFGHSHIPLLKEENGIRLFNPGSATDKRKQPLFSYGLITVEDAGISLEHVFYLDKSGERVSG</sequence>
<dbReference type="Proteomes" id="UP000027931">
    <property type="component" value="Unassembled WGS sequence"/>
</dbReference>
<evidence type="ECO:0000256" key="4">
    <source>
        <dbReference type="RuleBase" id="RU362039"/>
    </source>
</evidence>
<dbReference type="EC" id="3.1.4.-" evidence="4"/>
<dbReference type="InterPro" id="IPR029052">
    <property type="entry name" value="Metallo-depent_PP-like"/>
</dbReference>
<keyword evidence="7" id="KW-1185">Reference proteome</keyword>
<dbReference type="PANTHER" id="PTHR11124">
    <property type="entry name" value="VACUOLAR SORTING PROTEIN VPS29"/>
    <property type="match status" value="1"/>
</dbReference>
<dbReference type="EMBL" id="JMIR01000002">
    <property type="protein sequence ID" value="KEO84881.1"/>
    <property type="molecule type" value="Genomic_DNA"/>
</dbReference>
<keyword evidence="2 4" id="KW-0479">Metal-binding</keyword>
<evidence type="ECO:0000256" key="1">
    <source>
        <dbReference type="ARBA" id="ARBA00008950"/>
    </source>
</evidence>
<feature type="domain" description="Calcineurin-like phosphoesterase" evidence="5">
    <location>
        <begin position="1"/>
        <end position="152"/>
    </location>
</feature>
<dbReference type="AlphaFoldDB" id="A0A074LRV5"/>
<comment type="cofactor">
    <cofactor evidence="4">
        <name>a divalent metal cation</name>
        <dbReference type="ChEBI" id="CHEBI:60240"/>
    </cofactor>
</comment>
<dbReference type="SUPFAM" id="SSF56300">
    <property type="entry name" value="Metallo-dependent phosphatases"/>
    <property type="match status" value="1"/>
</dbReference>
<protein>
    <recommendedName>
        <fullName evidence="4">Phosphoesterase</fullName>
        <ecNumber evidence="4">3.1.4.-</ecNumber>
    </recommendedName>
</protein>
<dbReference type="Pfam" id="PF12850">
    <property type="entry name" value="Metallophos_2"/>
    <property type="match status" value="1"/>
</dbReference>
<comment type="similarity">
    <text evidence="1 4">Belongs to the metallophosphoesterase superfamily. YfcE family.</text>
</comment>
<dbReference type="eggNOG" id="COG0622">
    <property type="taxonomic scope" value="Bacteria"/>
</dbReference>
<dbReference type="RefSeq" id="WP_038084029.1">
    <property type="nucleotide sequence ID" value="NZ_JMIR01000002.1"/>
</dbReference>
<accession>A0A074LRV5</accession>
<dbReference type="OrthoDB" id="9800565at2"/>
<dbReference type="STRING" id="1157490.EL26_02400"/>
<evidence type="ECO:0000256" key="3">
    <source>
        <dbReference type="ARBA" id="ARBA00022801"/>
    </source>
</evidence>
<dbReference type="GO" id="GO:0016787">
    <property type="term" value="F:hydrolase activity"/>
    <property type="evidence" value="ECO:0007669"/>
    <property type="project" value="UniProtKB-UniRule"/>
</dbReference>
<dbReference type="Gene3D" id="3.60.21.10">
    <property type="match status" value="1"/>
</dbReference>
<proteinExistence type="inferred from homology"/>
<dbReference type="NCBIfam" id="TIGR00040">
    <property type="entry name" value="yfcE"/>
    <property type="match status" value="1"/>
</dbReference>
<evidence type="ECO:0000313" key="6">
    <source>
        <dbReference type="EMBL" id="KEO84881.1"/>
    </source>
</evidence>
<dbReference type="InterPro" id="IPR000979">
    <property type="entry name" value="Phosphodiesterase_MJ0936/Vps29"/>
</dbReference>